<keyword evidence="2" id="KW-1185">Reference proteome</keyword>
<comment type="caution">
    <text evidence="1">The sequence shown here is derived from an EMBL/GenBank/DDBJ whole genome shotgun (WGS) entry which is preliminary data.</text>
</comment>
<dbReference type="GO" id="GO:0005840">
    <property type="term" value="C:ribosome"/>
    <property type="evidence" value="ECO:0007669"/>
    <property type="project" value="UniProtKB-KW"/>
</dbReference>
<keyword evidence="1" id="KW-0689">Ribosomal protein</keyword>
<name>A0A4Z2D9B5_SCHJA</name>
<dbReference type="EMBL" id="SKCS01000203">
    <property type="protein sequence ID" value="TNN12988.1"/>
    <property type="molecule type" value="Genomic_DNA"/>
</dbReference>
<dbReference type="InterPro" id="IPR008991">
    <property type="entry name" value="Translation_prot_SH3-like_sf"/>
</dbReference>
<dbReference type="AlphaFoldDB" id="A0A4Z2D9B5"/>
<accession>A0A4Z2D9B5</accession>
<proteinExistence type="predicted"/>
<dbReference type="OrthoDB" id="268576at2759"/>
<evidence type="ECO:0000313" key="1">
    <source>
        <dbReference type="EMBL" id="TNN12988.1"/>
    </source>
</evidence>
<protein>
    <submittedName>
        <fullName evidence="1">50S ribosomal protein</fullName>
    </submittedName>
</protein>
<reference evidence="1 2" key="1">
    <citation type="submission" date="2019-03" db="EMBL/GenBank/DDBJ databases">
        <title>An improved genome assembly of the fluke Schistosoma japonicum.</title>
        <authorList>
            <person name="Hu W."/>
            <person name="Luo F."/>
            <person name="Yin M."/>
            <person name="Mo X."/>
            <person name="Sun C."/>
            <person name="Wu Q."/>
            <person name="Zhu B."/>
            <person name="Xiang M."/>
            <person name="Wang J."/>
            <person name="Wang Y."/>
            <person name="Zhang T."/>
            <person name="Xu B."/>
            <person name="Zheng H."/>
            <person name="Feng Z."/>
        </authorList>
    </citation>
    <scope>NUCLEOTIDE SEQUENCE [LARGE SCALE GENOMIC DNA]</scope>
    <source>
        <strain evidence="1">HuSjv2</strain>
        <tissue evidence="1">Worms</tissue>
    </source>
</reference>
<gene>
    <name evidence="1" type="ORF">EWB00_003262</name>
</gene>
<dbReference type="InterPro" id="IPR014722">
    <property type="entry name" value="Rib_uL2_dom2"/>
</dbReference>
<dbReference type="STRING" id="6182.A0A4Z2D9B5"/>
<evidence type="ECO:0000313" key="2">
    <source>
        <dbReference type="Proteomes" id="UP000311919"/>
    </source>
</evidence>
<dbReference type="Gene3D" id="2.30.30.30">
    <property type="match status" value="1"/>
</dbReference>
<keyword evidence="1" id="KW-0687">Ribonucleoprotein</keyword>
<organism evidence="1 2">
    <name type="scientific">Schistosoma japonicum</name>
    <name type="common">Blood fluke</name>
    <dbReference type="NCBI Taxonomy" id="6182"/>
    <lineage>
        <taxon>Eukaryota</taxon>
        <taxon>Metazoa</taxon>
        <taxon>Spiralia</taxon>
        <taxon>Lophotrochozoa</taxon>
        <taxon>Platyhelminthes</taxon>
        <taxon>Trematoda</taxon>
        <taxon>Digenea</taxon>
        <taxon>Strigeidida</taxon>
        <taxon>Schistosomatoidea</taxon>
        <taxon>Schistosomatidae</taxon>
        <taxon>Schistosoma</taxon>
    </lineage>
</organism>
<dbReference type="SUPFAM" id="SSF50104">
    <property type="entry name" value="Translation proteins SH3-like domain"/>
    <property type="match status" value="1"/>
</dbReference>
<dbReference type="Proteomes" id="UP000311919">
    <property type="component" value="Unassembled WGS sequence"/>
</dbReference>
<sequence>MQSPSITTIIEDQHCSLYIDLPELVDTLKPNSSKSLEVDPKESDAYSVGALPVGTVISEFEITPGQGALFCRTAGSSATVFRRGKYVDSKLNKESNSTSFYVELEDEYVFVQTNGKRKICRLMPTCMFVVGQVYNQRDDQFNLYSNNSISLTIFQAFGG</sequence>